<dbReference type="Proteomes" id="UP001175226">
    <property type="component" value="Unassembled WGS sequence"/>
</dbReference>
<proteinExistence type="predicted"/>
<dbReference type="AlphaFoldDB" id="A0AA39IDF3"/>
<name>A0AA39IDF3_9AGAR</name>
<gene>
    <name evidence="1" type="ORF">EV421DRAFT_1747137</name>
</gene>
<evidence type="ECO:0000313" key="1">
    <source>
        <dbReference type="EMBL" id="KAK0421605.1"/>
    </source>
</evidence>
<comment type="caution">
    <text evidence="1">The sequence shown here is derived from an EMBL/GenBank/DDBJ whole genome shotgun (WGS) entry which is preliminary data.</text>
</comment>
<organism evidence="1 2">
    <name type="scientific">Armillaria borealis</name>
    <dbReference type="NCBI Taxonomy" id="47425"/>
    <lineage>
        <taxon>Eukaryota</taxon>
        <taxon>Fungi</taxon>
        <taxon>Dikarya</taxon>
        <taxon>Basidiomycota</taxon>
        <taxon>Agaricomycotina</taxon>
        <taxon>Agaricomycetes</taxon>
        <taxon>Agaricomycetidae</taxon>
        <taxon>Agaricales</taxon>
        <taxon>Marasmiineae</taxon>
        <taxon>Physalacriaceae</taxon>
        <taxon>Armillaria</taxon>
    </lineage>
</organism>
<reference evidence="1" key="1">
    <citation type="submission" date="2023-06" db="EMBL/GenBank/DDBJ databases">
        <authorList>
            <consortium name="Lawrence Berkeley National Laboratory"/>
            <person name="Ahrendt S."/>
            <person name="Sahu N."/>
            <person name="Indic B."/>
            <person name="Wong-Bajracharya J."/>
            <person name="Merenyi Z."/>
            <person name="Ke H.-M."/>
            <person name="Monk M."/>
            <person name="Kocsube S."/>
            <person name="Drula E."/>
            <person name="Lipzen A."/>
            <person name="Balint B."/>
            <person name="Henrissat B."/>
            <person name="Andreopoulos B."/>
            <person name="Martin F.M."/>
            <person name="Harder C.B."/>
            <person name="Rigling D."/>
            <person name="Ford K.L."/>
            <person name="Foster G.D."/>
            <person name="Pangilinan J."/>
            <person name="Papanicolaou A."/>
            <person name="Barry K."/>
            <person name="LaButti K."/>
            <person name="Viragh M."/>
            <person name="Koriabine M."/>
            <person name="Yan M."/>
            <person name="Riley R."/>
            <person name="Champramary S."/>
            <person name="Plett K.L."/>
            <person name="Tsai I.J."/>
            <person name="Slot J."/>
            <person name="Sipos G."/>
            <person name="Plett J."/>
            <person name="Nagy L.G."/>
            <person name="Grigoriev I.V."/>
        </authorList>
    </citation>
    <scope>NUCLEOTIDE SEQUENCE</scope>
    <source>
        <strain evidence="1">FPL87.14</strain>
    </source>
</reference>
<dbReference type="EMBL" id="JAUEPT010000433">
    <property type="protein sequence ID" value="KAK0421605.1"/>
    <property type="molecule type" value="Genomic_DNA"/>
</dbReference>
<evidence type="ECO:0000313" key="2">
    <source>
        <dbReference type="Proteomes" id="UP001175226"/>
    </source>
</evidence>
<keyword evidence="2" id="KW-1185">Reference proteome</keyword>
<accession>A0AA39IDF3</accession>
<sequence>MHNALDGLRDMEASVFHSANYLITQVTICTPFQEKAMLAIFEPFRDAVVDFLNPVIKAWSDVPYVVSFFVSLLHQPTPDPEEMSWIGEMYHSIQLNAQLARNSPWTMWARAAALHIEMAWDIVNASGYTGQPTSVIIRISHLLDEGRIRALNRWEEISRRLYDLSQFAVDIMQHAPYHSSKLGWKGSEYRKDDTVIALGTYMQSCRLTAIRISFCSGTATIGTFTVGIEDLVVAMTVWCLYSMVQKRVPCAKSGGSSYLQDTQNASACCPQSPGFYQLPIENDIIDGTNWIDSLWEDLHSVNPSSNCTSRCFDSTSRNICKLIRLMIKSHVQTNTLHAIYDILEYRGYLESVCPGIINDILQEIKDNSSEMVTFSADIRR</sequence>
<protein>
    <submittedName>
        <fullName evidence="1">Uncharacterized protein</fullName>
    </submittedName>
</protein>